<feature type="transmembrane region" description="Helical" evidence="6">
    <location>
        <begin position="272"/>
        <end position="297"/>
    </location>
</feature>
<evidence type="ECO:0000256" key="2">
    <source>
        <dbReference type="ARBA" id="ARBA00022475"/>
    </source>
</evidence>
<evidence type="ECO:0000256" key="4">
    <source>
        <dbReference type="ARBA" id="ARBA00022989"/>
    </source>
</evidence>
<dbReference type="PANTHER" id="PTHR42770:SF11">
    <property type="entry name" value="INNER MEMBRANE TRANSPORT PROTEIN YBAT"/>
    <property type="match status" value="1"/>
</dbReference>
<dbReference type="PANTHER" id="PTHR42770">
    <property type="entry name" value="AMINO ACID TRANSPORTER-RELATED"/>
    <property type="match status" value="1"/>
</dbReference>
<dbReference type="EMBL" id="JX649892">
    <property type="protein sequence ID" value="AGC72113.1"/>
    <property type="molecule type" value="Genomic_DNA"/>
</dbReference>
<accession>L7VYF2</accession>
<feature type="transmembrane region" description="Helical" evidence="6">
    <location>
        <begin position="377"/>
        <end position="397"/>
    </location>
</feature>
<keyword evidence="4 6" id="KW-1133">Transmembrane helix</keyword>
<dbReference type="InterPro" id="IPR002293">
    <property type="entry name" value="AA/rel_permease1"/>
</dbReference>
<evidence type="ECO:0000256" key="1">
    <source>
        <dbReference type="ARBA" id="ARBA00004651"/>
    </source>
</evidence>
<dbReference type="GO" id="GO:0005886">
    <property type="term" value="C:plasma membrane"/>
    <property type="evidence" value="ECO:0007669"/>
    <property type="project" value="UniProtKB-SubCell"/>
</dbReference>
<feature type="transmembrane region" description="Helical" evidence="6">
    <location>
        <begin position="188"/>
        <end position="209"/>
    </location>
</feature>
<evidence type="ECO:0000256" key="6">
    <source>
        <dbReference type="SAM" id="Phobius"/>
    </source>
</evidence>
<proteinExistence type="predicted"/>
<evidence type="ECO:0000313" key="7">
    <source>
        <dbReference type="EMBL" id="AGC72113.1"/>
    </source>
</evidence>
<name>L7VYF2_9BACT</name>
<feature type="transmembrane region" description="Helical" evidence="6">
    <location>
        <begin position="155"/>
        <end position="173"/>
    </location>
</feature>
<protein>
    <submittedName>
        <fullName evidence="7">Amino acid permease-associated region</fullName>
    </submittedName>
</protein>
<evidence type="ECO:0000256" key="3">
    <source>
        <dbReference type="ARBA" id="ARBA00022692"/>
    </source>
</evidence>
<feature type="transmembrane region" description="Helical" evidence="6">
    <location>
        <begin position="125"/>
        <end position="143"/>
    </location>
</feature>
<feature type="transmembrane region" description="Helical" evidence="6">
    <location>
        <begin position="403"/>
        <end position="422"/>
    </location>
</feature>
<dbReference type="InterPro" id="IPR050367">
    <property type="entry name" value="APC_superfamily"/>
</dbReference>
<reference evidence="7" key="1">
    <citation type="submission" date="2012-09" db="EMBL/GenBank/DDBJ databases">
        <title>Metagenomic Characterization of a Microbial Community in Wastewater Detects High Levels of Antibiotic Resistance.</title>
        <authorList>
            <person name="Abrams M."/>
            <person name="Caldwell A."/>
            <person name="Vandaei E."/>
            <person name="Lee W."/>
            <person name="Perrott J."/>
            <person name="Khan S.Y."/>
            <person name="Ta J."/>
            <person name="Romero D."/>
            <person name="Nguyen V."/>
            <person name="Pourmand N."/>
            <person name="Ouverney C.C."/>
        </authorList>
    </citation>
    <scope>NUCLEOTIDE SEQUENCE</scope>
</reference>
<keyword evidence="3 6" id="KW-0812">Transmembrane</keyword>
<feature type="transmembrane region" description="Helical" evidence="6">
    <location>
        <begin position="12"/>
        <end position="36"/>
    </location>
</feature>
<keyword evidence="2" id="KW-1003">Cell membrane</keyword>
<dbReference type="Gene3D" id="1.20.1740.10">
    <property type="entry name" value="Amino acid/polyamine transporter I"/>
    <property type="match status" value="1"/>
</dbReference>
<feature type="transmembrane region" description="Helical" evidence="6">
    <location>
        <begin position="42"/>
        <end position="61"/>
    </location>
</feature>
<feature type="transmembrane region" description="Helical" evidence="6">
    <location>
        <begin position="345"/>
        <end position="365"/>
    </location>
</feature>
<sequence>MTDPVTKGGISLTSAAAMGVGGMMGAGLYTLLGLAVDSTGSLLPFAFLLAGFAAAFSVYSYSKLGAKYPSRGGAAQFLLEEYGQGVVSGGLNVFQYVAYLIATALYAAGFAEYFTVVLGGDLPDWTAKAIGAGVVVLFTLVNMVGTRLVGRAETIIIGVESVILVAFIALGVGKADFGQVLGGEHPNGVVGVLTGAALLYVTYQGFGVVTNTSGEMLHPNKELPRAMFSALAIVAVVYLVVSTLVVGLLSVAKMQQDAGHVLADAGEAVLGNVGFLVISGAAILATASAVNATIFAASNVGYDVSQNHQISASLTRTVWRSTPVALFVSGSVTVLFVLFFPLSAVGQMTSLAFLVVYGSVSYGHLRLRAHTGAKAWPLWTAVVLNAALFIALLIDAVRSGSPATWITLLAALFGSFAFEAYFRRRHPQPPPA</sequence>
<organism evidence="7">
    <name type="scientific">uncultured bacterium A1Q1_fos_160</name>
    <dbReference type="NCBI Taxonomy" id="1256550"/>
    <lineage>
        <taxon>Bacteria</taxon>
        <taxon>environmental samples</taxon>
    </lineage>
</organism>
<evidence type="ECO:0000256" key="5">
    <source>
        <dbReference type="ARBA" id="ARBA00023136"/>
    </source>
</evidence>
<comment type="subcellular location">
    <subcellularLocation>
        <location evidence="1">Cell membrane</location>
        <topology evidence="1">Multi-pass membrane protein</topology>
    </subcellularLocation>
</comment>
<dbReference type="Pfam" id="PF13520">
    <property type="entry name" value="AA_permease_2"/>
    <property type="match status" value="1"/>
</dbReference>
<feature type="transmembrane region" description="Helical" evidence="6">
    <location>
        <begin position="96"/>
        <end position="119"/>
    </location>
</feature>
<dbReference type="GO" id="GO:0022857">
    <property type="term" value="F:transmembrane transporter activity"/>
    <property type="evidence" value="ECO:0007669"/>
    <property type="project" value="InterPro"/>
</dbReference>
<keyword evidence="5 6" id="KW-0472">Membrane</keyword>
<feature type="transmembrane region" description="Helical" evidence="6">
    <location>
        <begin position="318"/>
        <end position="339"/>
    </location>
</feature>
<dbReference type="AlphaFoldDB" id="L7VYF2"/>
<dbReference type="PIRSF" id="PIRSF006060">
    <property type="entry name" value="AA_transporter"/>
    <property type="match status" value="1"/>
</dbReference>
<feature type="transmembrane region" description="Helical" evidence="6">
    <location>
        <begin position="230"/>
        <end position="252"/>
    </location>
</feature>